<dbReference type="PANTHER" id="PTHR43162">
    <property type="match status" value="1"/>
</dbReference>
<dbReference type="PANTHER" id="PTHR43162:SF1">
    <property type="entry name" value="PRESTALK A DIFFERENTIATION PROTEIN A"/>
    <property type="match status" value="1"/>
</dbReference>
<dbReference type="Gene3D" id="3.90.25.10">
    <property type="entry name" value="UDP-galactose 4-epimerase, domain 1"/>
    <property type="match status" value="1"/>
</dbReference>
<name>A0ABX0BFY6_9MICO</name>
<evidence type="ECO:0000313" key="2">
    <source>
        <dbReference type="Proteomes" id="UP000471672"/>
    </source>
</evidence>
<dbReference type="SUPFAM" id="SSF51735">
    <property type="entry name" value="NAD(P)-binding Rossmann-fold domains"/>
    <property type="match status" value="1"/>
</dbReference>
<sequence length="274" mass="28766">MLVLGATGKTGRRVAARLDALGVPVRRASRGGEVRFAWEDDATWAPALAGATAAYVAYAPDLAVPGAPETVARFAARAREAGVRRLVLLSGRGEEEAQRAEALVADAFPGRTVVRSAFFAQNFSESFLLGPVLDGVLALPVDRVAEPFVDVEDVAEVAVAALTGDALAGRVLELTGPRALTFDEAVSEIVAVSGRDVRFVPVTADDFVAGLRDLALPEDLVALMHYLFTEVLDGRGTPVADGVREALGRAPRDFREFAAREAAVWGPGATADAS</sequence>
<keyword evidence="2" id="KW-1185">Reference proteome</keyword>
<dbReference type="EMBL" id="JAAFAN010000039">
    <property type="protein sequence ID" value="NDO90220.1"/>
    <property type="molecule type" value="Genomic_DNA"/>
</dbReference>
<accession>A0ABX0BFY6</accession>
<dbReference type="InterPro" id="IPR036291">
    <property type="entry name" value="NAD(P)-bd_dom_sf"/>
</dbReference>
<evidence type="ECO:0000313" key="1">
    <source>
        <dbReference type="EMBL" id="NDO90220.1"/>
    </source>
</evidence>
<reference evidence="1 2" key="1">
    <citation type="journal article" date="2021" name="Arch. Microbiol.">
        <title>Cellulosimicrobium fucosivorans sp. nov., isolated from San Elijo Lagoon, contains a fucose metabolic pathway linked to carotenoid production.</title>
        <authorList>
            <person name="Aviles F.A."/>
            <person name="Kyndt J.A."/>
        </authorList>
    </citation>
    <scope>NUCLEOTIDE SEQUENCE [LARGE SCALE GENOMIC DNA]</scope>
    <source>
        <strain evidence="1 2">SE3</strain>
    </source>
</reference>
<proteinExistence type="predicted"/>
<dbReference type="InterPro" id="IPR051604">
    <property type="entry name" value="Ergot_Alk_Oxidoreductase"/>
</dbReference>
<dbReference type="Gene3D" id="3.40.50.720">
    <property type="entry name" value="NAD(P)-binding Rossmann-like Domain"/>
    <property type="match status" value="1"/>
</dbReference>
<protein>
    <submittedName>
        <fullName evidence="1">NmrA family transcriptional regulator</fullName>
    </submittedName>
</protein>
<organism evidence="1 2">
    <name type="scientific">Cellulosimicrobium composti</name>
    <dbReference type="NCBI Taxonomy" id="2672572"/>
    <lineage>
        <taxon>Bacteria</taxon>
        <taxon>Bacillati</taxon>
        <taxon>Actinomycetota</taxon>
        <taxon>Actinomycetes</taxon>
        <taxon>Micrococcales</taxon>
        <taxon>Promicromonosporaceae</taxon>
        <taxon>Cellulosimicrobium</taxon>
    </lineage>
</organism>
<comment type="caution">
    <text evidence="1">The sequence shown here is derived from an EMBL/GenBank/DDBJ whole genome shotgun (WGS) entry which is preliminary data.</text>
</comment>
<gene>
    <name evidence="1" type="ORF">GYH36_12240</name>
</gene>
<dbReference type="Proteomes" id="UP000471672">
    <property type="component" value="Unassembled WGS sequence"/>
</dbReference>